<dbReference type="InterPro" id="IPR001173">
    <property type="entry name" value="Glyco_trans_2-like"/>
</dbReference>
<dbReference type="CDD" id="cd04186">
    <property type="entry name" value="GT_2_like_c"/>
    <property type="match status" value="1"/>
</dbReference>
<dbReference type="RefSeq" id="WP_318622340.1">
    <property type="nucleotide sequence ID" value="NZ_CP137642.1"/>
</dbReference>
<dbReference type="InterPro" id="IPR029044">
    <property type="entry name" value="Nucleotide-diphossugar_trans"/>
</dbReference>
<dbReference type="SUPFAM" id="SSF53448">
    <property type="entry name" value="Nucleotide-diphospho-sugar transferases"/>
    <property type="match status" value="1"/>
</dbReference>
<keyword evidence="3 5" id="KW-0808">Transferase</keyword>
<evidence type="ECO:0000313" key="6">
    <source>
        <dbReference type="Proteomes" id="UP001305652"/>
    </source>
</evidence>
<comment type="similarity">
    <text evidence="1">Belongs to the glycosyltransferase 2 family.</text>
</comment>
<dbReference type="Pfam" id="PF00535">
    <property type="entry name" value="Glycos_transf_2"/>
    <property type="match status" value="1"/>
</dbReference>
<dbReference type="GeneID" id="85732400"/>
<name>A0AAX4FX13_9EURY</name>
<organism evidence="5 6">
    <name type="scientific">Methanoculleus receptaculi</name>
    <dbReference type="NCBI Taxonomy" id="394967"/>
    <lineage>
        <taxon>Archaea</taxon>
        <taxon>Methanobacteriati</taxon>
        <taxon>Methanobacteriota</taxon>
        <taxon>Stenosarchaea group</taxon>
        <taxon>Methanomicrobia</taxon>
        <taxon>Methanomicrobiales</taxon>
        <taxon>Methanomicrobiaceae</taxon>
        <taxon>Methanoculleus</taxon>
    </lineage>
</organism>
<dbReference type="Pfam" id="PF13641">
    <property type="entry name" value="Glyco_tranf_2_3"/>
    <property type="match status" value="1"/>
</dbReference>
<gene>
    <name evidence="5" type="ORF">R6Y96_04545</name>
</gene>
<keyword evidence="2 5" id="KW-0328">Glycosyltransferase</keyword>
<dbReference type="KEGG" id="mrc:R6Y96_04545"/>
<proteinExistence type="inferred from homology"/>
<dbReference type="GO" id="GO:0016757">
    <property type="term" value="F:glycosyltransferase activity"/>
    <property type="evidence" value="ECO:0007669"/>
    <property type="project" value="UniProtKB-KW"/>
</dbReference>
<dbReference type="Gene3D" id="3.90.550.10">
    <property type="entry name" value="Spore Coat Polysaccharide Biosynthesis Protein SpsA, Chain A"/>
    <property type="match status" value="1"/>
</dbReference>
<reference evidence="5 6" key="1">
    <citation type="submission" date="2023-10" db="EMBL/GenBank/DDBJ databases">
        <title>The complete genome sequence of Methanoculleus receptaculi DSM 18860.</title>
        <authorList>
            <person name="Lai S.-J."/>
            <person name="You Y.-T."/>
            <person name="Chen S.-C."/>
        </authorList>
    </citation>
    <scope>NUCLEOTIDE SEQUENCE [LARGE SCALE GENOMIC DNA]</scope>
    <source>
        <strain evidence="5 6">DSM 18860</strain>
    </source>
</reference>
<evidence type="ECO:0000259" key="4">
    <source>
        <dbReference type="Pfam" id="PF00535"/>
    </source>
</evidence>
<protein>
    <submittedName>
        <fullName evidence="5">Glycosyltransferase family 2 protein</fullName>
        <ecNumber evidence="5">2.4.-.-</ecNumber>
    </submittedName>
</protein>
<keyword evidence="6" id="KW-1185">Reference proteome</keyword>
<evidence type="ECO:0000313" key="5">
    <source>
        <dbReference type="EMBL" id="WOX58506.1"/>
    </source>
</evidence>
<dbReference type="AlphaFoldDB" id="A0AAX4FX13"/>
<accession>A0AAX4FX13</accession>
<dbReference type="EC" id="2.4.-.-" evidence="5"/>
<evidence type="ECO:0000256" key="1">
    <source>
        <dbReference type="ARBA" id="ARBA00006739"/>
    </source>
</evidence>
<evidence type="ECO:0000256" key="2">
    <source>
        <dbReference type="ARBA" id="ARBA00022676"/>
    </source>
</evidence>
<dbReference type="Proteomes" id="UP001305652">
    <property type="component" value="Chromosome"/>
</dbReference>
<dbReference type="EMBL" id="CP137642">
    <property type="protein sequence ID" value="WOX58506.1"/>
    <property type="molecule type" value="Genomic_DNA"/>
</dbReference>
<evidence type="ECO:0000256" key="3">
    <source>
        <dbReference type="ARBA" id="ARBA00022679"/>
    </source>
</evidence>
<dbReference type="PANTHER" id="PTHR43179">
    <property type="entry name" value="RHAMNOSYLTRANSFERASE WBBL"/>
    <property type="match status" value="1"/>
</dbReference>
<feature type="domain" description="Glycosyltransferase 2-like" evidence="4">
    <location>
        <begin position="6"/>
        <end position="57"/>
    </location>
</feature>
<dbReference type="PANTHER" id="PTHR43179:SF12">
    <property type="entry name" value="GALACTOFURANOSYLTRANSFERASE GLFT2"/>
    <property type="match status" value="1"/>
</dbReference>
<sequence>MPHVAIVILNWNGWADTIQCIESIRRLSTSSYDIIVVDNNSSDSSIENIRRYCEGAGMSGNTPIHLFEVFEDEINQTGLDPSSYYGEEPGRRMILIKNHDNYGYARGNNIGIRFALNALKPDYILVLNNDVIIEDTEMLNKLLDTMNKDGRIGAVSPILMSTNGEVQRACTRNLPDFLDFIFVHTFIGQRLIKENRIWKRHFDYDYPFDRPAEFGVLPGSCILFRRQAITEIGLFDENTFLYWEEFIIGCKLATRGWKSVLCPDAEAIHKGESCIKNLNLKSWARYWSIKSELYYLKNYTSQNQFKMAVIKAVLFLESTLAIIDTILKGKRSKFDREYELKIISTICGNTGNKNG</sequence>